<dbReference type="InterPro" id="IPR009061">
    <property type="entry name" value="DNA-bd_dom_put_sf"/>
</dbReference>
<organism evidence="3 4">
    <name type="scientific">Shimia marina</name>
    <dbReference type="NCBI Taxonomy" id="321267"/>
    <lineage>
        <taxon>Bacteria</taxon>
        <taxon>Pseudomonadati</taxon>
        <taxon>Pseudomonadota</taxon>
        <taxon>Alphaproteobacteria</taxon>
        <taxon>Rhodobacterales</taxon>
        <taxon>Roseobacteraceae</taxon>
    </lineage>
</organism>
<dbReference type="GO" id="GO:0003677">
    <property type="term" value="F:DNA binding"/>
    <property type="evidence" value="ECO:0007669"/>
    <property type="project" value="UniProtKB-KW"/>
</dbReference>
<reference evidence="3 4" key="1">
    <citation type="submission" date="2015-09" db="EMBL/GenBank/DDBJ databases">
        <authorList>
            <consortium name="Swine Surveillance"/>
        </authorList>
    </citation>
    <scope>NUCLEOTIDE SEQUENCE [LARGE SCALE GENOMIC DNA]</scope>
    <source>
        <strain evidence="3 4">CECT 7688</strain>
    </source>
</reference>
<dbReference type="SMART" id="SM00422">
    <property type="entry name" value="HTH_MERR"/>
    <property type="match status" value="1"/>
</dbReference>
<dbReference type="CDD" id="cd04781">
    <property type="entry name" value="HTH_MerR-like_sg6"/>
    <property type="match status" value="1"/>
</dbReference>
<protein>
    <submittedName>
        <fullName evidence="3">Mercuric resistance operon regulatory protein</fullName>
    </submittedName>
</protein>
<keyword evidence="1" id="KW-0238">DNA-binding</keyword>
<dbReference type="PRINTS" id="PR00040">
    <property type="entry name" value="HTHMERR"/>
</dbReference>
<evidence type="ECO:0000313" key="3">
    <source>
        <dbReference type="EMBL" id="CUH53547.1"/>
    </source>
</evidence>
<dbReference type="InterPro" id="IPR000551">
    <property type="entry name" value="MerR-type_HTH_dom"/>
</dbReference>
<keyword evidence="4" id="KW-1185">Reference proteome</keyword>
<dbReference type="PANTHER" id="PTHR30204:SF97">
    <property type="entry name" value="MERR FAMILY REGULATORY PROTEIN"/>
    <property type="match status" value="1"/>
</dbReference>
<dbReference type="AlphaFoldDB" id="A0A0P1FB15"/>
<dbReference type="Gene3D" id="1.10.1660.10">
    <property type="match status" value="1"/>
</dbReference>
<evidence type="ECO:0000313" key="4">
    <source>
        <dbReference type="Proteomes" id="UP000054823"/>
    </source>
</evidence>
<dbReference type="EMBL" id="CYPW01000027">
    <property type="protein sequence ID" value="CUH53547.1"/>
    <property type="molecule type" value="Genomic_DNA"/>
</dbReference>
<dbReference type="RefSeq" id="WP_199556624.1">
    <property type="nucleotide sequence ID" value="NZ_CYPW01000027.1"/>
</dbReference>
<gene>
    <name evidence="3" type="primary">merR1</name>
    <name evidence="3" type="ORF">SHM7688_03001</name>
</gene>
<evidence type="ECO:0000256" key="1">
    <source>
        <dbReference type="ARBA" id="ARBA00023125"/>
    </source>
</evidence>
<dbReference type="InterPro" id="IPR047057">
    <property type="entry name" value="MerR_fam"/>
</dbReference>
<dbReference type="Proteomes" id="UP000054823">
    <property type="component" value="Unassembled WGS sequence"/>
</dbReference>
<dbReference type="PANTHER" id="PTHR30204">
    <property type="entry name" value="REDOX-CYCLING DRUG-SENSING TRANSCRIPTIONAL ACTIVATOR SOXR"/>
    <property type="match status" value="1"/>
</dbReference>
<dbReference type="SUPFAM" id="SSF46955">
    <property type="entry name" value="Putative DNA-binding domain"/>
    <property type="match status" value="1"/>
</dbReference>
<proteinExistence type="predicted"/>
<dbReference type="GO" id="GO:0003700">
    <property type="term" value="F:DNA-binding transcription factor activity"/>
    <property type="evidence" value="ECO:0007669"/>
    <property type="project" value="InterPro"/>
</dbReference>
<evidence type="ECO:0000259" key="2">
    <source>
        <dbReference type="PROSITE" id="PS50937"/>
    </source>
</evidence>
<feature type="domain" description="HTH merR-type" evidence="2">
    <location>
        <begin position="8"/>
        <end position="73"/>
    </location>
</feature>
<dbReference type="STRING" id="321267.SHM7688_03001"/>
<name>A0A0P1FB15_9RHOB</name>
<dbReference type="Pfam" id="PF13411">
    <property type="entry name" value="MerR_1"/>
    <property type="match status" value="1"/>
</dbReference>
<sequence>MKAKILDIAEVAEKTGLPPSTLRYYEKRGLIRPAGKNGLRRQYDPEVLERLAFITMAQNAQFSLKDVSSMMPTVKSIALDRAAFSAKARHVDQQIAELQALSKVLHHIAHCPHDDHFECPKFRKLLDNTRRGTGAKAQA</sequence>
<accession>A0A0P1FB15</accession>
<dbReference type="PROSITE" id="PS50937">
    <property type="entry name" value="HTH_MERR_2"/>
    <property type="match status" value="1"/>
</dbReference>